<keyword evidence="3" id="KW-1185">Reference proteome</keyword>
<dbReference type="InterPro" id="IPR001387">
    <property type="entry name" value="Cro/C1-type_HTH"/>
</dbReference>
<evidence type="ECO:0000313" key="2">
    <source>
        <dbReference type="EMBL" id="NMG74234.1"/>
    </source>
</evidence>
<evidence type="ECO:0000313" key="3">
    <source>
        <dbReference type="Proteomes" id="UP000648984"/>
    </source>
</evidence>
<dbReference type="Proteomes" id="UP000648984">
    <property type="component" value="Unassembled WGS sequence"/>
</dbReference>
<accession>A0ABX1QAK5</accession>
<name>A0ABX1QAK5_9RHOO</name>
<dbReference type="PROSITE" id="PS50943">
    <property type="entry name" value="HTH_CROC1"/>
    <property type="match status" value="1"/>
</dbReference>
<dbReference type="CDD" id="cd00093">
    <property type="entry name" value="HTH_XRE"/>
    <property type="match status" value="1"/>
</dbReference>
<dbReference type="Gene3D" id="1.10.260.40">
    <property type="entry name" value="lambda repressor-like DNA-binding domains"/>
    <property type="match status" value="1"/>
</dbReference>
<evidence type="ECO:0000259" key="1">
    <source>
        <dbReference type="PROSITE" id="PS50943"/>
    </source>
</evidence>
<comment type="caution">
    <text evidence="2">The sequence shown here is derived from an EMBL/GenBank/DDBJ whole genome shotgun (WGS) entry which is preliminary data.</text>
</comment>
<dbReference type="Pfam" id="PF13443">
    <property type="entry name" value="HTH_26"/>
    <property type="match status" value="1"/>
</dbReference>
<dbReference type="SUPFAM" id="SSF47413">
    <property type="entry name" value="lambda repressor-like DNA-binding domains"/>
    <property type="match status" value="1"/>
</dbReference>
<protein>
    <submittedName>
        <fullName evidence="2">Helix-turn-helix domain-containing protein</fullName>
    </submittedName>
</protein>
<organism evidence="2 3">
    <name type="scientific">Aromatoleum diolicum</name>
    <dbReference type="NCBI Taxonomy" id="75796"/>
    <lineage>
        <taxon>Bacteria</taxon>
        <taxon>Pseudomonadati</taxon>
        <taxon>Pseudomonadota</taxon>
        <taxon>Betaproteobacteria</taxon>
        <taxon>Rhodocyclales</taxon>
        <taxon>Rhodocyclaceae</taxon>
        <taxon>Aromatoleum</taxon>
    </lineage>
</organism>
<gene>
    <name evidence="2" type="ORF">GPA25_05625</name>
</gene>
<dbReference type="InterPro" id="IPR010982">
    <property type="entry name" value="Lambda_DNA-bd_dom_sf"/>
</dbReference>
<proteinExistence type="predicted"/>
<feature type="domain" description="HTH cro/C1-type" evidence="1">
    <location>
        <begin position="9"/>
        <end position="52"/>
    </location>
</feature>
<dbReference type="EMBL" id="WTVQ01000006">
    <property type="protein sequence ID" value="NMG74234.1"/>
    <property type="molecule type" value="Genomic_DNA"/>
</dbReference>
<reference evidence="2 3" key="1">
    <citation type="submission" date="2019-12" db="EMBL/GenBank/DDBJ databases">
        <title>Comparative genomics gives insights into the taxonomy of the Azoarcus-Aromatoleum group and reveals separate origins of nif in the plant-associated Azoarcus and non-plant-associated Aromatoleum sub-groups.</title>
        <authorList>
            <person name="Lafos M."/>
            <person name="Maluk M."/>
            <person name="Batista M."/>
            <person name="Junghare M."/>
            <person name="Carmona M."/>
            <person name="Faoro H."/>
            <person name="Cruz L.M."/>
            <person name="Battistoni F."/>
            <person name="De Souza E."/>
            <person name="Pedrosa F."/>
            <person name="Chen W.-M."/>
            <person name="Poole P.S."/>
            <person name="Dixon R.A."/>
            <person name="James E.K."/>
        </authorList>
    </citation>
    <scope>NUCLEOTIDE SEQUENCE [LARGE SCALE GENOMIC DNA]</scope>
    <source>
        <strain evidence="2 3">22Lin</strain>
    </source>
</reference>
<sequence>MRHHQLKTAELARLAHVNRSTVAALTRDRATRVDLTALERICTVLGCGLGDLLEIVPDESPQDNDAPVAGAT</sequence>